<dbReference type="SUPFAM" id="SSF50118">
    <property type="entry name" value="Cell growth inhibitor/plasmid maintenance toxic component"/>
    <property type="match status" value="1"/>
</dbReference>
<keyword evidence="5" id="KW-0804">Transcription</keyword>
<dbReference type="KEGG" id="osg:BST96_07800"/>
<evidence type="ECO:0000256" key="3">
    <source>
        <dbReference type="ARBA" id="ARBA00022491"/>
    </source>
</evidence>
<protein>
    <recommendedName>
        <fullName evidence="2">Toxin CcdB</fullName>
    </recommendedName>
    <alternativeName>
        <fullName evidence="7">Cytotoxic protein CcdB</fullName>
    </alternativeName>
    <alternativeName>
        <fullName evidence="6">Protein LetD</fullName>
    </alternativeName>
</protein>
<dbReference type="STRING" id="716816.BST96_07800"/>
<dbReference type="Pfam" id="PF01845">
    <property type="entry name" value="CcdB"/>
    <property type="match status" value="1"/>
</dbReference>
<proteinExistence type="inferred from homology"/>
<keyword evidence="9" id="KW-1185">Reference proteome</keyword>
<evidence type="ECO:0000313" key="9">
    <source>
        <dbReference type="Proteomes" id="UP000193450"/>
    </source>
</evidence>
<evidence type="ECO:0000256" key="5">
    <source>
        <dbReference type="ARBA" id="ARBA00023163"/>
    </source>
</evidence>
<accession>A0A1X9NEP9</accession>
<dbReference type="EMBL" id="CP019343">
    <property type="protein sequence ID" value="ARN74029.1"/>
    <property type="molecule type" value="Genomic_DNA"/>
</dbReference>
<dbReference type="Proteomes" id="UP000193450">
    <property type="component" value="Chromosome"/>
</dbReference>
<comment type="similarity">
    <text evidence="1">Belongs to the CcdB toxin family.</text>
</comment>
<dbReference type="Gene3D" id="2.30.30.110">
    <property type="match status" value="1"/>
</dbReference>
<organism evidence="8 9">
    <name type="scientific">Oceanicoccus sagamiensis</name>
    <dbReference type="NCBI Taxonomy" id="716816"/>
    <lineage>
        <taxon>Bacteria</taxon>
        <taxon>Pseudomonadati</taxon>
        <taxon>Pseudomonadota</taxon>
        <taxon>Gammaproteobacteria</taxon>
        <taxon>Cellvibrionales</taxon>
        <taxon>Spongiibacteraceae</taxon>
        <taxon>Oceanicoccus</taxon>
    </lineage>
</organism>
<dbReference type="OrthoDB" id="9813510at2"/>
<reference evidence="8 9" key="1">
    <citation type="submission" date="2016-11" db="EMBL/GenBank/DDBJ databases">
        <title>Trade-off between light-utilization and light-protection in marine flavobacteria.</title>
        <authorList>
            <person name="Kumagai Y."/>
        </authorList>
    </citation>
    <scope>NUCLEOTIDE SEQUENCE [LARGE SCALE GENOMIC DNA]</scope>
    <source>
        <strain evidence="8 9">NBRC 107125</strain>
    </source>
</reference>
<keyword evidence="3" id="KW-0678">Repressor</keyword>
<dbReference type="GO" id="GO:0006276">
    <property type="term" value="P:plasmid maintenance"/>
    <property type="evidence" value="ECO:0007669"/>
    <property type="project" value="InterPro"/>
</dbReference>
<keyword evidence="4" id="KW-0805">Transcription regulation</keyword>
<evidence type="ECO:0000313" key="8">
    <source>
        <dbReference type="EMBL" id="ARN74029.1"/>
    </source>
</evidence>
<dbReference type="AlphaFoldDB" id="A0A1X9NEP9"/>
<dbReference type="RefSeq" id="WP_085758160.1">
    <property type="nucleotide sequence ID" value="NZ_CP019343.1"/>
</dbReference>
<dbReference type="GO" id="GO:0008657">
    <property type="term" value="F:DNA topoisomerase type II (double strand cut, ATP-hydrolyzing) inhibitor activity"/>
    <property type="evidence" value="ECO:0007669"/>
    <property type="project" value="InterPro"/>
</dbReference>
<evidence type="ECO:0000256" key="4">
    <source>
        <dbReference type="ARBA" id="ARBA00023015"/>
    </source>
</evidence>
<evidence type="ECO:0000256" key="6">
    <source>
        <dbReference type="ARBA" id="ARBA00029628"/>
    </source>
</evidence>
<evidence type="ECO:0000256" key="2">
    <source>
        <dbReference type="ARBA" id="ARBA00015075"/>
    </source>
</evidence>
<dbReference type="InterPro" id="IPR002712">
    <property type="entry name" value="CcdB"/>
</dbReference>
<dbReference type="InterPro" id="IPR011067">
    <property type="entry name" value="Plasmid_toxin/cell-grow_inhib"/>
</dbReference>
<name>A0A1X9NEP9_9GAMM</name>
<sequence>MAQFDVYTNPSSKTRNAYPYIIDIQSPLIANISTRIVIPLGRLKDFRQENMRGPTPEISYLEEPYLLLTPQIASMPTKLLKQPIGSLSHFREEIISAIDFAITGI</sequence>
<gene>
    <name evidence="8" type="ORF">BST96_07800</name>
</gene>
<evidence type="ECO:0000256" key="1">
    <source>
        <dbReference type="ARBA" id="ARBA00005230"/>
    </source>
</evidence>
<evidence type="ECO:0000256" key="7">
    <source>
        <dbReference type="ARBA" id="ARBA00033135"/>
    </source>
</evidence>